<dbReference type="SUPFAM" id="SSF56784">
    <property type="entry name" value="HAD-like"/>
    <property type="match status" value="1"/>
</dbReference>
<gene>
    <name evidence="1" type="ORF">BSZ05_20345</name>
</gene>
<dbReference type="SFLD" id="SFLDG01129">
    <property type="entry name" value="C1.5:_HAD__Beta-PGM__Phosphata"/>
    <property type="match status" value="1"/>
</dbReference>
<dbReference type="Gene3D" id="3.40.50.1000">
    <property type="entry name" value="HAD superfamily/HAD-like"/>
    <property type="match status" value="1"/>
</dbReference>
<dbReference type="SFLD" id="SFLDS00003">
    <property type="entry name" value="Haloacid_Dehalogenase"/>
    <property type="match status" value="1"/>
</dbReference>
<proteinExistence type="predicted"/>
<evidence type="ECO:0008006" key="3">
    <source>
        <dbReference type="Google" id="ProtNLM"/>
    </source>
</evidence>
<evidence type="ECO:0000313" key="2">
    <source>
        <dbReference type="Proteomes" id="UP000197092"/>
    </source>
</evidence>
<dbReference type="Gene3D" id="1.10.260.80">
    <property type="match status" value="1"/>
</dbReference>
<dbReference type="PANTHER" id="PTHR43885:SF1">
    <property type="entry name" value="SUPERFAMILY HYDROLASE, PUTATIVE (AFU_ORTHOLOGUE AFUA_4G13290)-RELATED"/>
    <property type="match status" value="1"/>
</dbReference>
<accession>A0AAN1FKE0</accession>
<dbReference type="KEGG" id="vsh:BSZ05_20345"/>
<dbReference type="InterPro" id="IPR023214">
    <property type="entry name" value="HAD_sf"/>
</dbReference>
<dbReference type="InterPro" id="IPR036412">
    <property type="entry name" value="HAD-like_sf"/>
</dbReference>
<dbReference type="PANTHER" id="PTHR43885">
    <property type="entry name" value="HALOACID DEHALOGENASE-LIKE HYDROLASE"/>
    <property type="match status" value="1"/>
</dbReference>
<dbReference type="NCBIfam" id="TIGR01549">
    <property type="entry name" value="HAD-SF-IA-v1"/>
    <property type="match status" value="1"/>
</dbReference>
<reference evidence="2" key="1">
    <citation type="submission" date="2016-12" db="EMBL/GenBank/DDBJ databases">
        <title>Comparative genomic analysis reveals the diversity, evolution, and environmental adaptation strategies of the genus Vibrio.</title>
        <authorList>
            <person name="Lin H."/>
            <person name="Wang X."/>
            <person name="Zhang X.-H."/>
        </authorList>
    </citation>
    <scope>NUCLEOTIDE SEQUENCE [LARGE SCALE GENOMIC DNA]</scope>
    <source>
        <strain evidence="2">QT6D1</strain>
    </source>
</reference>
<dbReference type="RefSeq" id="WP_088878168.1">
    <property type="nucleotide sequence ID" value="NZ_CP018309.1"/>
</dbReference>
<evidence type="ECO:0000313" key="1">
    <source>
        <dbReference type="EMBL" id="ASI92165.1"/>
    </source>
</evidence>
<dbReference type="InterPro" id="IPR041492">
    <property type="entry name" value="HAD_2"/>
</dbReference>
<sequence length="194" mass="21985">MLKAVVFDLDNTLVSCNLDFKLLRKELACPDDIDLLEHVASSSEDAKRRALNDIILRHEIEDARSSTLMKGAPELLKWMEEKHLYSGVITRNCRHAAETKLKSNNIEVHELITREDFPAKPNPDSLLFLIEKWQLASEQVIYVGDHEYDIKTAENAGCLSCFISNGNVTPPNMTEATYTFASLGELHHYLVKTL</sequence>
<name>A0AAN1FKE0_9VIBR</name>
<dbReference type="Proteomes" id="UP000197092">
    <property type="component" value="Chromosome 2"/>
</dbReference>
<dbReference type="EMBL" id="CP018309">
    <property type="protein sequence ID" value="ASI92165.1"/>
    <property type="molecule type" value="Genomic_DNA"/>
</dbReference>
<organism evidence="1 2">
    <name type="scientific">Vibrio mediterranei</name>
    <dbReference type="NCBI Taxonomy" id="689"/>
    <lineage>
        <taxon>Bacteria</taxon>
        <taxon>Pseudomonadati</taxon>
        <taxon>Pseudomonadota</taxon>
        <taxon>Gammaproteobacteria</taxon>
        <taxon>Vibrionales</taxon>
        <taxon>Vibrionaceae</taxon>
        <taxon>Vibrio</taxon>
    </lineage>
</organism>
<dbReference type="InterPro" id="IPR006439">
    <property type="entry name" value="HAD-SF_hydro_IA"/>
</dbReference>
<dbReference type="Pfam" id="PF13419">
    <property type="entry name" value="HAD_2"/>
    <property type="match status" value="1"/>
</dbReference>
<protein>
    <recommendedName>
        <fullName evidence="3">HAD family hydrolase</fullName>
    </recommendedName>
</protein>
<dbReference type="AlphaFoldDB" id="A0AAN1FKE0"/>